<sequence length="107" mass="12025">MDLRVAGLNGLEERVESALNRISELQAGTRVQSDAFFSQSFMSDHTEFDSFAAFCEQSPWPLDDVSDVQDVSRDRLNGYIAATTDFETWEGMKTRAAEEEIIDQIAP</sequence>
<protein>
    <submittedName>
        <fullName evidence="1">Uncharacterized protein</fullName>
    </submittedName>
</protein>
<dbReference type="AlphaFoldDB" id="A0A0D6JWE1"/>
<organism evidence="1 2">
    <name type="scientific">Haloferax massiliensis</name>
    <dbReference type="NCBI Taxonomy" id="1476858"/>
    <lineage>
        <taxon>Archaea</taxon>
        <taxon>Methanobacteriati</taxon>
        <taxon>Methanobacteriota</taxon>
        <taxon>Stenosarchaea group</taxon>
        <taxon>Halobacteria</taxon>
        <taxon>Halobacteriales</taxon>
        <taxon>Haloferacaceae</taxon>
        <taxon>Haloferax</taxon>
    </lineage>
</organism>
<dbReference type="EMBL" id="CSTE01000005">
    <property type="protein sequence ID" value="CQR53039.1"/>
    <property type="molecule type" value="Genomic_DNA"/>
</dbReference>
<dbReference type="OrthoDB" id="178002at2157"/>
<proteinExistence type="predicted"/>
<reference evidence="2" key="1">
    <citation type="submission" date="2015-03" db="EMBL/GenBank/DDBJ databases">
        <authorList>
            <person name="Urmite Genomes"/>
        </authorList>
    </citation>
    <scope>NUCLEOTIDE SEQUENCE [LARGE SCALE GENOMIC DNA]</scope>
    <source>
        <strain evidence="2">Arc-Hr</strain>
    </source>
</reference>
<evidence type="ECO:0000313" key="2">
    <source>
        <dbReference type="Proteomes" id="UP000198902"/>
    </source>
</evidence>
<accession>A0A0D6JWE1</accession>
<name>A0A0D6JWE1_9EURY</name>
<evidence type="ECO:0000313" key="1">
    <source>
        <dbReference type="EMBL" id="CQR53039.1"/>
    </source>
</evidence>
<dbReference type="Proteomes" id="UP000198902">
    <property type="component" value="Unassembled WGS sequence"/>
</dbReference>
<gene>
    <name evidence="1" type="ORF">BN996_03427</name>
</gene>
<keyword evidence="2" id="KW-1185">Reference proteome</keyword>
<dbReference type="RefSeq" id="WP_089781025.1">
    <property type="nucleotide sequence ID" value="NZ_CABLRR010000005.1"/>
</dbReference>